<reference evidence="11" key="1">
    <citation type="submission" date="2022-03" db="EMBL/GenBank/DDBJ databases">
        <authorList>
            <person name="Martin C."/>
        </authorList>
    </citation>
    <scope>NUCLEOTIDE SEQUENCE</scope>
</reference>
<keyword evidence="7" id="KW-0804">Transcription</keyword>
<evidence type="ECO:0000256" key="1">
    <source>
        <dbReference type="ARBA" id="ARBA00004123"/>
    </source>
</evidence>
<keyword evidence="9" id="KW-0539">Nucleus</keyword>
<comment type="caution">
    <text evidence="11">The sequence shown here is derived from an EMBL/GenBank/DDBJ whole genome shotgun (WGS) entry which is preliminary data.</text>
</comment>
<organism evidence="11 12">
    <name type="scientific">Owenia fusiformis</name>
    <name type="common">Polychaete worm</name>
    <dbReference type="NCBI Taxonomy" id="6347"/>
    <lineage>
        <taxon>Eukaryota</taxon>
        <taxon>Metazoa</taxon>
        <taxon>Spiralia</taxon>
        <taxon>Lophotrochozoa</taxon>
        <taxon>Annelida</taxon>
        <taxon>Polychaeta</taxon>
        <taxon>Sedentaria</taxon>
        <taxon>Canalipalpata</taxon>
        <taxon>Sabellida</taxon>
        <taxon>Oweniida</taxon>
        <taxon>Oweniidae</taxon>
        <taxon>Owenia</taxon>
    </lineage>
</organism>
<dbReference type="InterPro" id="IPR018468">
    <property type="entry name" value="SFR1/Mei5"/>
</dbReference>
<evidence type="ECO:0000256" key="8">
    <source>
        <dbReference type="ARBA" id="ARBA00023204"/>
    </source>
</evidence>
<dbReference type="GO" id="GO:0032798">
    <property type="term" value="C:Swi5-Sfr1 complex"/>
    <property type="evidence" value="ECO:0007669"/>
    <property type="project" value="InterPro"/>
</dbReference>
<keyword evidence="12" id="KW-1185">Reference proteome</keyword>
<proteinExistence type="inferred from homology"/>
<dbReference type="GO" id="GO:0003713">
    <property type="term" value="F:transcription coactivator activity"/>
    <property type="evidence" value="ECO:0007669"/>
    <property type="project" value="InterPro"/>
</dbReference>
<dbReference type="Pfam" id="PF10376">
    <property type="entry name" value="Mei5"/>
    <property type="match status" value="1"/>
</dbReference>
<dbReference type="Gene3D" id="6.10.140.1020">
    <property type="match status" value="1"/>
</dbReference>
<evidence type="ECO:0000313" key="11">
    <source>
        <dbReference type="EMBL" id="CAH1783709.1"/>
    </source>
</evidence>
<accession>A0A8J1T7R7</accession>
<dbReference type="InterPro" id="IPR042429">
    <property type="entry name" value="SFR1"/>
</dbReference>
<dbReference type="PANTHER" id="PTHR28643:SF1">
    <property type="entry name" value="SWI5-DEPENDENT RECOMBINATION DNA REPAIR PROTEIN 1 HOMOLOG"/>
    <property type="match status" value="1"/>
</dbReference>
<dbReference type="OrthoDB" id="10051617at2759"/>
<keyword evidence="8" id="KW-0234">DNA repair</keyword>
<evidence type="ECO:0000256" key="6">
    <source>
        <dbReference type="ARBA" id="ARBA00023054"/>
    </source>
</evidence>
<dbReference type="GO" id="GO:0000724">
    <property type="term" value="P:double-strand break repair via homologous recombination"/>
    <property type="evidence" value="ECO:0007669"/>
    <property type="project" value="InterPro"/>
</dbReference>
<evidence type="ECO:0000256" key="5">
    <source>
        <dbReference type="ARBA" id="ARBA00023015"/>
    </source>
</evidence>
<gene>
    <name evidence="11" type="ORF">OFUS_LOCUS10025</name>
</gene>
<keyword evidence="6" id="KW-0175">Coiled coil</keyword>
<comment type="subcellular location">
    <subcellularLocation>
        <location evidence="1">Nucleus</location>
    </subcellularLocation>
</comment>
<keyword evidence="4" id="KW-0227">DNA damage</keyword>
<dbReference type="PANTHER" id="PTHR28643">
    <property type="entry name" value="SWI5-DEPENDENT RECOMBINATION DNA REPAIR PROTEIN 1 HOMOLOG"/>
    <property type="match status" value="1"/>
</dbReference>
<evidence type="ECO:0000256" key="4">
    <source>
        <dbReference type="ARBA" id="ARBA00022763"/>
    </source>
</evidence>
<dbReference type="Proteomes" id="UP000749559">
    <property type="component" value="Unassembled WGS sequence"/>
</dbReference>
<protein>
    <recommendedName>
        <fullName evidence="3">Swi5-dependent recombination DNA repair protein 1 homolog</fullName>
    </recommendedName>
    <alternativeName>
        <fullName evidence="10">Meiosis protein 5 homolog</fullName>
    </alternativeName>
</protein>
<comment type="similarity">
    <text evidence="2">Belongs to the SFR1/MEI5 family.</text>
</comment>
<evidence type="ECO:0000256" key="9">
    <source>
        <dbReference type="ARBA" id="ARBA00023242"/>
    </source>
</evidence>
<evidence type="ECO:0000256" key="2">
    <source>
        <dbReference type="ARBA" id="ARBA00008729"/>
    </source>
</evidence>
<keyword evidence="5" id="KW-0805">Transcription regulation</keyword>
<evidence type="ECO:0000256" key="10">
    <source>
        <dbReference type="ARBA" id="ARBA00033234"/>
    </source>
</evidence>
<evidence type="ECO:0000313" key="12">
    <source>
        <dbReference type="Proteomes" id="UP000749559"/>
    </source>
</evidence>
<dbReference type="EMBL" id="CAIIXF020000005">
    <property type="protein sequence ID" value="CAH1783709.1"/>
    <property type="molecule type" value="Genomic_DNA"/>
</dbReference>
<evidence type="ECO:0000256" key="7">
    <source>
        <dbReference type="ARBA" id="ARBA00023163"/>
    </source>
</evidence>
<dbReference type="AlphaFoldDB" id="A0A8J1T7R7"/>
<name>A0A8J1T7R7_OWEFU</name>
<sequence length="271" mass="30494">MSDLIKAGTPVSAGRQMSASLRERLKRTSRYFKSPSNVISPACNSSNVSRCSDRSIEPALGVPTSKCNTTNTTKGDIAPVEHSPYGTKRARKSPRVNKTLSFDTCNSEQKTKQDIPNTELTSNKNAVIQVTKDIINEQANTNKVPGQKARSNLNQEHSPIYSAESRLNCDKTSDIKDVIQLRKQKAEIQTRIKEKEEKLRKLQMVKMYRSKNDLTHMQGLVDKWKTVSQDALLELHTMATEPKPSLTNIVDHFNLDHETVGYDKEEESFDS</sequence>
<evidence type="ECO:0000256" key="3">
    <source>
        <dbReference type="ARBA" id="ARBA00014688"/>
    </source>
</evidence>